<evidence type="ECO:0000313" key="1">
    <source>
        <dbReference type="EMBL" id="KAI9912103.1"/>
    </source>
</evidence>
<dbReference type="EMBL" id="CM047584">
    <property type="protein sequence ID" value="KAI9912103.1"/>
    <property type="molecule type" value="Genomic_DNA"/>
</dbReference>
<reference evidence="1 2" key="1">
    <citation type="journal article" date="2022" name="bioRxiv">
        <title>The genome of the oomycete Peronosclerospora sorghi, a cosmopolitan pathogen of maize and sorghum, is inflated with dispersed pseudogenes.</title>
        <authorList>
            <person name="Fletcher K."/>
            <person name="Martin F."/>
            <person name="Isakeit T."/>
            <person name="Cavanaugh K."/>
            <person name="Magill C."/>
            <person name="Michelmore R."/>
        </authorList>
    </citation>
    <scope>NUCLEOTIDE SEQUENCE [LARGE SCALE GENOMIC DNA]</scope>
    <source>
        <strain evidence="1">P6</strain>
    </source>
</reference>
<comment type="caution">
    <text evidence="1">The sequence shown here is derived from an EMBL/GenBank/DDBJ whole genome shotgun (WGS) entry which is preliminary data.</text>
</comment>
<accession>A0ACC0W1V9</accession>
<evidence type="ECO:0000313" key="2">
    <source>
        <dbReference type="Proteomes" id="UP001163321"/>
    </source>
</evidence>
<proteinExistence type="predicted"/>
<gene>
    <name evidence="1" type="ORF">PsorP6_009469</name>
</gene>
<keyword evidence="2" id="KW-1185">Reference proteome</keyword>
<organism evidence="1 2">
    <name type="scientific">Peronosclerospora sorghi</name>
    <dbReference type="NCBI Taxonomy" id="230839"/>
    <lineage>
        <taxon>Eukaryota</taxon>
        <taxon>Sar</taxon>
        <taxon>Stramenopiles</taxon>
        <taxon>Oomycota</taxon>
        <taxon>Peronosporomycetes</taxon>
        <taxon>Peronosporales</taxon>
        <taxon>Peronosporaceae</taxon>
        <taxon>Peronosclerospora</taxon>
    </lineage>
</organism>
<dbReference type="Proteomes" id="UP001163321">
    <property type="component" value="Chromosome 5"/>
</dbReference>
<sequence>MRRPRRCRNYDTIAKRSHSLEELNIRPTEDLKSAKRQIESARLSNKKMEGALIKSKEALKEIQAAKIHGEVALENDLNDQRRFEKLYQESAAEASARVTELLSRDVTGYTTLAHETEHTKAQVEHLFHEQAKASEARIQALQDDLQRSEQRIKDLEAKKIFSLQTASAVADLSPSAGEAHLASHRLTAKKLHHISRWKKRYKPEALRRANYSCTWTEVQEKAPVLMGLRLDLERTIACHTQVSERLEQCMQELTKIKSNEQEAFKEKKTLEKKGCETLRQSGEDLSNQVQHLLFRSHDTRGQTNSLDVGSDKLVVFKAVEDLQVRNQHLVAVIRDLTEMNKAMTSDKVNGRQNADSSESTAHWIITGDSAIN</sequence>
<protein>
    <submittedName>
        <fullName evidence="1">Uncharacterized protein</fullName>
    </submittedName>
</protein>
<name>A0ACC0W1V9_9STRA</name>